<accession>X0S923</accession>
<evidence type="ECO:0000313" key="1">
    <source>
        <dbReference type="EMBL" id="GAF71696.1"/>
    </source>
</evidence>
<protein>
    <submittedName>
        <fullName evidence="1">Uncharacterized protein</fullName>
    </submittedName>
</protein>
<comment type="caution">
    <text evidence="1">The sequence shown here is derived from an EMBL/GenBank/DDBJ whole genome shotgun (WGS) entry which is preliminary data.</text>
</comment>
<dbReference type="EMBL" id="BARS01005326">
    <property type="protein sequence ID" value="GAF71696.1"/>
    <property type="molecule type" value="Genomic_DNA"/>
</dbReference>
<dbReference type="AlphaFoldDB" id="X0S923"/>
<gene>
    <name evidence="1" type="ORF">S01H1_10442</name>
</gene>
<proteinExistence type="predicted"/>
<name>X0S923_9ZZZZ</name>
<feature type="non-terminal residue" evidence="1">
    <location>
        <position position="34"/>
    </location>
</feature>
<reference evidence="1" key="1">
    <citation type="journal article" date="2014" name="Front. Microbiol.">
        <title>High frequency of phylogenetically diverse reductive dehalogenase-homologous genes in deep subseafloor sedimentary metagenomes.</title>
        <authorList>
            <person name="Kawai M."/>
            <person name="Futagami T."/>
            <person name="Toyoda A."/>
            <person name="Takaki Y."/>
            <person name="Nishi S."/>
            <person name="Hori S."/>
            <person name="Arai W."/>
            <person name="Tsubouchi T."/>
            <person name="Morono Y."/>
            <person name="Uchiyama I."/>
            <person name="Ito T."/>
            <person name="Fujiyama A."/>
            <person name="Inagaki F."/>
            <person name="Takami H."/>
        </authorList>
    </citation>
    <scope>NUCLEOTIDE SEQUENCE</scope>
    <source>
        <strain evidence="1">Expedition CK06-06</strain>
    </source>
</reference>
<organism evidence="1">
    <name type="scientific">marine sediment metagenome</name>
    <dbReference type="NCBI Taxonomy" id="412755"/>
    <lineage>
        <taxon>unclassified sequences</taxon>
        <taxon>metagenomes</taxon>
        <taxon>ecological metagenomes</taxon>
    </lineage>
</organism>
<sequence length="34" mass="3759">MKVYACHTNDDRFWALALAVYAAEQALPIPGIPI</sequence>